<dbReference type="Pfam" id="PF00072">
    <property type="entry name" value="Response_reg"/>
    <property type="match status" value="1"/>
</dbReference>
<dbReference type="AlphaFoldDB" id="A0AAE3EGL0"/>
<dbReference type="PANTHER" id="PTHR44591">
    <property type="entry name" value="STRESS RESPONSE REGULATOR PROTEIN 1"/>
    <property type="match status" value="1"/>
</dbReference>
<dbReference type="GO" id="GO:0000160">
    <property type="term" value="P:phosphorelay signal transduction system"/>
    <property type="evidence" value="ECO:0007669"/>
    <property type="project" value="InterPro"/>
</dbReference>
<evidence type="ECO:0000313" key="5">
    <source>
        <dbReference type="Proteomes" id="UP001198163"/>
    </source>
</evidence>
<dbReference type="EMBL" id="JAINWA010000001">
    <property type="protein sequence ID" value="MCD1653820.1"/>
    <property type="molecule type" value="Genomic_DNA"/>
</dbReference>
<dbReference type="SUPFAM" id="SSF52172">
    <property type="entry name" value="CheY-like"/>
    <property type="match status" value="1"/>
</dbReference>
<dbReference type="InterPro" id="IPR050595">
    <property type="entry name" value="Bact_response_regulator"/>
</dbReference>
<gene>
    <name evidence="4" type="ORF">K7J14_03785</name>
</gene>
<dbReference type="Proteomes" id="UP001198163">
    <property type="component" value="Unassembled WGS sequence"/>
</dbReference>
<evidence type="ECO:0000256" key="1">
    <source>
        <dbReference type="ARBA" id="ARBA00022553"/>
    </source>
</evidence>
<evidence type="ECO:0000259" key="3">
    <source>
        <dbReference type="PROSITE" id="PS50110"/>
    </source>
</evidence>
<proteinExistence type="predicted"/>
<dbReference type="PROSITE" id="PS50110">
    <property type="entry name" value="RESPONSE_REGULATORY"/>
    <property type="match status" value="1"/>
</dbReference>
<evidence type="ECO:0000256" key="2">
    <source>
        <dbReference type="PROSITE-ProRule" id="PRU00169"/>
    </source>
</evidence>
<keyword evidence="1 2" id="KW-0597">Phosphoprotein</keyword>
<dbReference type="RefSeq" id="WP_230753302.1">
    <property type="nucleotide sequence ID" value="NZ_JAINWA010000001.1"/>
</dbReference>
<dbReference type="PANTHER" id="PTHR44591:SF25">
    <property type="entry name" value="CHEMOTAXIS TWO-COMPONENT RESPONSE REGULATOR"/>
    <property type="match status" value="1"/>
</dbReference>
<organism evidence="4 5">
    <name type="scientific">Teretinema zuelzerae</name>
    <dbReference type="NCBI Taxonomy" id="156"/>
    <lineage>
        <taxon>Bacteria</taxon>
        <taxon>Pseudomonadati</taxon>
        <taxon>Spirochaetota</taxon>
        <taxon>Spirochaetia</taxon>
        <taxon>Spirochaetales</taxon>
        <taxon>Treponemataceae</taxon>
        <taxon>Teretinema</taxon>
    </lineage>
</organism>
<reference evidence="4" key="1">
    <citation type="submission" date="2021-08" db="EMBL/GenBank/DDBJ databases">
        <title>Comparative analyses of Brucepasteria parasyntrophica and Teretinema zuelzerae.</title>
        <authorList>
            <person name="Song Y."/>
            <person name="Brune A."/>
        </authorList>
    </citation>
    <scope>NUCLEOTIDE SEQUENCE</scope>
    <source>
        <strain evidence="4">DSM 1903</strain>
    </source>
</reference>
<comment type="caution">
    <text evidence="4">The sequence shown here is derived from an EMBL/GenBank/DDBJ whole genome shotgun (WGS) entry which is preliminary data.</text>
</comment>
<accession>A0AAE3EGL0</accession>
<dbReference type="InterPro" id="IPR011006">
    <property type="entry name" value="CheY-like_superfamily"/>
</dbReference>
<keyword evidence="5" id="KW-1185">Reference proteome</keyword>
<dbReference type="Gene3D" id="3.40.50.2300">
    <property type="match status" value="1"/>
</dbReference>
<name>A0AAE3EGL0_9SPIR</name>
<feature type="modified residue" description="4-aspartylphosphate" evidence="2">
    <location>
        <position position="51"/>
    </location>
</feature>
<protein>
    <submittedName>
        <fullName evidence="4">Response regulator</fullName>
    </submittedName>
</protein>
<dbReference type="InterPro" id="IPR001789">
    <property type="entry name" value="Sig_transdc_resp-reg_receiver"/>
</dbReference>
<evidence type="ECO:0000313" key="4">
    <source>
        <dbReference type="EMBL" id="MCD1653820.1"/>
    </source>
</evidence>
<dbReference type="SMART" id="SM00448">
    <property type="entry name" value="REC"/>
    <property type="match status" value="1"/>
</dbReference>
<feature type="domain" description="Response regulatory" evidence="3">
    <location>
        <begin position="3"/>
        <end position="118"/>
    </location>
</feature>
<sequence>MKTIMLVDDSTSIRNILKNALIGQYAVVEAEHGKDALSKLGAQTVDLFLFDVNMPEMDGIELLAEVRKKPSYAKTPILMLTTETKEELRQKGRELGASGWIVKPCEPDKLLSAIQKLIP</sequence>